<dbReference type="GO" id="GO:0009307">
    <property type="term" value="P:DNA restriction-modification system"/>
    <property type="evidence" value="ECO:0007669"/>
    <property type="project" value="UniProtKB-KW"/>
</dbReference>
<dbReference type="PANTHER" id="PTHR42927:SF1">
    <property type="entry name" value="HELICASE SUPERFAMILY 1 AND 2 DOMAIN-CONTAINING PROTEIN"/>
    <property type="match status" value="1"/>
</dbReference>
<dbReference type="RefSeq" id="WP_221277886.1">
    <property type="nucleotide sequence ID" value="NZ_JACHGO010000007.1"/>
</dbReference>
<comment type="caution">
    <text evidence="3">The sequence shown here is derived from an EMBL/GenBank/DDBJ whole genome shotgun (WGS) entry which is preliminary data.</text>
</comment>
<feature type="domain" description="Helicase ATP-binding" evidence="2">
    <location>
        <begin position="300"/>
        <end position="519"/>
    </location>
</feature>
<reference evidence="3 4" key="1">
    <citation type="submission" date="2020-08" db="EMBL/GenBank/DDBJ databases">
        <title>Genomic Encyclopedia of Type Strains, Phase IV (KMG-IV): sequencing the most valuable type-strain genomes for metagenomic binning, comparative biology and taxonomic classification.</title>
        <authorList>
            <person name="Goeker M."/>
        </authorList>
    </citation>
    <scope>NUCLEOTIDE SEQUENCE [LARGE SCALE GENOMIC DNA]</scope>
    <source>
        <strain evidence="3 4">DSM 11275</strain>
    </source>
</reference>
<dbReference type="InterPro" id="IPR040980">
    <property type="entry name" value="SWI2_SNF2"/>
</dbReference>
<evidence type="ECO:0000313" key="3">
    <source>
        <dbReference type="EMBL" id="MBB5144324.1"/>
    </source>
</evidence>
<dbReference type="InterPro" id="IPR007409">
    <property type="entry name" value="Restrct_endonuc_type1_HsdR_N"/>
</dbReference>
<protein>
    <submittedName>
        <fullName evidence="3">Type I restriction enzyme R subunit</fullName>
        <ecNumber evidence="3">3.1.21.3</ecNumber>
    </submittedName>
</protein>
<proteinExistence type="predicted"/>
<dbReference type="InterPro" id="IPR055180">
    <property type="entry name" value="HsdR_RecA-like_helicase_dom_2"/>
</dbReference>
<dbReference type="PROSITE" id="PS51192">
    <property type="entry name" value="HELICASE_ATP_BIND_1"/>
    <property type="match status" value="1"/>
</dbReference>
<evidence type="ECO:0000313" key="4">
    <source>
        <dbReference type="Proteomes" id="UP000539075"/>
    </source>
</evidence>
<gene>
    <name evidence="3" type="ORF">HNQ38_002435</name>
</gene>
<dbReference type="Pfam" id="PF22679">
    <property type="entry name" value="T1R_D3-like"/>
    <property type="match status" value="1"/>
</dbReference>
<sequence length="1021" mass="114740">MPAMHTERRFEEAGERTLLAQGYVKRSARDYDADAALFPADVLAWVQNSQPKVWNALLKALGTEDNMAAQLLKALKDHLADSGSLHVLRHGFTCYGKKVSMAAFAPASGLNPETIALYKANICAVARQIPCKPGVGDTVDTVLAVNGIPVVTLELKNQMTGQTADNAKIQYENDRDPGAPLFRFNERPERTLAHFAVDTDVAWLCTRLKKKDTYWLPFNQGHHFGKGNPPSPTGLYRTAYLWHETLCRDSLLDLLARFIHLEVKRKKIVSGKAIKTITTENLIFPRYHQLAAVRQLTGHAREHGSGHNYLVQHSAGSGKSNTIGWLAHHLASLHNADNEKVFHSIIVVTDRVVIDKQLQDTIYQFDHKRGVVEKIDQNTRQLVEALASGVPIIISTIQKFPFIAASLERLTKEGHDVSLATKGKRFAVIIDEAHSSQSGETATELRRVLNRDGIEAVVAEQVLDTQDDESLSEDARAELFRELSARTRQPNLSYFAFTATPKYKTLAVFNEPGPSGFPPFHLYSMRQAIEENFIHDVLANYVPYKTYFSLVKAAADDPEVPKRKAARALARFVGLHPHNIRQHVEIIVEHFRSSTMHKIGGRAKAMVVTESRLHAVRYKLTLDAYLFEKGYTDVRTLVAFSGEVRDPDSGKSYTEPGMNKNIKEKELPERFETDEFNVLLVADKYQTGFDQPLLHTMYVDKKLGGVQAVQTLSRLNRRASGKSDNFVLDFRDQSADIYKAFKPYYEDAAMGEAPDPQRLYTLHRELLDSGIINNEEVQSFCAIWFSKRGDCTANHQKLNALIDLAVERFTGIAKKEQDLFRGKLGAFRNLYAFLSQIIPYGDSELEKIYAYSRFLLAKLPSEDGGAAFALDDEVALRFYRLEKLEEGKIRLDEGEADPLKGPTETGSSKGDETEVPLSTLVDALNERFGTAFTPADQFFFDQVAEAAAEDETLRRASKVNTLEAFGLVFADILERLFITRMEGNEGIFDRVMSDKNFRKTVEDQLVKEVYERLRRDIGAVA</sequence>
<dbReference type="Proteomes" id="UP000539075">
    <property type="component" value="Unassembled WGS sequence"/>
</dbReference>
<dbReference type="GO" id="GO:0009035">
    <property type="term" value="F:type I site-specific deoxyribonuclease activity"/>
    <property type="evidence" value="ECO:0007669"/>
    <property type="project" value="UniProtKB-EC"/>
</dbReference>
<keyword evidence="3" id="KW-0378">Hydrolase</keyword>
<dbReference type="EMBL" id="JACHGO010000007">
    <property type="protein sequence ID" value="MBB5144324.1"/>
    <property type="molecule type" value="Genomic_DNA"/>
</dbReference>
<dbReference type="Gene3D" id="3.40.50.300">
    <property type="entry name" value="P-loop containing nucleotide triphosphate hydrolases"/>
    <property type="match status" value="2"/>
</dbReference>
<dbReference type="Pfam" id="PF18766">
    <property type="entry name" value="SWI2_SNF2"/>
    <property type="match status" value="1"/>
</dbReference>
<keyword evidence="4" id="KW-1185">Reference proteome</keyword>
<dbReference type="GO" id="GO:0003677">
    <property type="term" value="F:DNA binding"/>
    <property type="evidence" value="ECO:0007669"/>
    <property type="project" value="UniProtKB-KW"/>
</dbReference>
<dbReference type="GO" id="GO:0005524">
    <property type="term" value="F:ATP binding"/>
    <property type="evidence" value="ECO:0007669"/>
    <property type="project" value="UniProtKB-KW"/>
</dbReference>
<dbReference type="AlphaFoldDB" id="A0A7W8C4M7"/>
<evidence type="ECO:0000259" key="2">
    <source>
        <dbReference type="PROSITE" id="PS51192"/>
    </source>
</evidence>
<feature type="region of interest" description="Disordered" evidence="1">
    <location>
        <begin position="892"/>
        <end position="913"/>
    </location>
</feature>
<dbReference type="InterPro" id="IPR014001">
    <property type="entry name" value="Helicase_ATP-bd"/>
</dbReference>
<dbReference type="SMART" id="SM00487">
    <property type="entry name" value="DEXDc"/>
    <property type="match status" value="1"/>
</dbReference>
<dbReference type="Gene3D" id="3.90.1570.50">
    <property type="match status" value="1"/>
</dbReference>
<dbReference type="InterPro" id="IPR027417">
    <property type="entry name" value="P-loop_NTPase"/>
</dbReference>
<organism evidence="3 4">
    <name type="scientific">Desulfovibrio intestinalis</name>
    <dbReference type="NCBI Taxonomy" id="58621"/>
    <lineage>
        <taxon>Bacteria</taxon>
        <taxon>Pseudomonadati</taxon>
        <taxon>Thermodesulfobacteriota</taxon>
        <taxon>Desulfovibrionia</taxon>
        <taxon>Desulfovibrionales</taxon>
        <taxon>Desulfovibrionaceae</taxon>
        <taxon>Desulfovibrio</taxon>
    </lineage>
</organism>
<name>A0A7W8C4M7_9BACT</name>
<evidence type="ECO:0000256" key="1">
    <source>
        <dbReference type="SAM" id="MobiDB-lite"/>
    </source>
</evidence>
<dbReference type="PANTHER" id="PTHR42927">
    <property type="entry name" value="HELICASE SUPERFAMILY 1 AND 2 DOMAIN-CONTAINING PROTEIN"/>
    <property type="match status" value="1"/>
</dbReference>
<dbReference type="Pfam" id="PF04313">
    <property type="entry name" value="HSDR_N"/>
    <property type="match status" value="1"/>
</dbReference>
<accession>A0A7W8C4M7</accession>
<dbReference type="EC" id="3.1.21.3" evidence="3"/>
<dbReference type="SUPFAM" id="SSF52540">
    <property type="entry name" value="P-loop containing nucleoside triphosphate hydrolases"/>
    <property type="match status" value="1"/>
</dbReference>